<keyword evidence="2" id="KW-0805">Transcription regulation</keyword>
<dbReference type="PANTHER" id="PTHR30118">
    <property type="entry name" value="HTH-TYPE TRANSCRIPTIONAL REGULATOR LEUO-RELATED"/>
    <property type="match status" value="1"/>
</dbReference>
<accession>A0A381U130</accession>
<dbReference type="PROSITE" id="PS50931">
    <property type="entry name" value="HTH_LYSR"/>
    <property type="match status" value="1"/>
</dbReference>
<dbReference type="PRINTS" id="PR00039">
    <property type="entry name" value="HTHLYSR"/>
</dbReference>
<proteinExistence type="inferred from homology"/>
<dbReference type="InterPro" id="IPR005119">
    <property type="entry name" value="LysR_subst-bd"/>
</dbReference>
<evidence type="ECO:0000259" key="5">
    <source>
        <dbReference type="PROSITE" id="PS50931"/>
    </source>
</evidence>
<keyword evidence="3" id="KW-0238">DNA-binding</keyword>
<sequence length="326" mass="37632">MNFNKLDLNLLVVFDAIFNEGSTTKAAERINLSQSAVSNALNRLRYSLKDDLFFRSEDKMKPTPKALELVGPIKKALDLIQSSISPETFDPKNSQRTFIFSFPDVAAGRVLPRLVKKLQNEAPNIKLITLAPEPGHFEKLKNYDVDFIIGSNHFLETEYQSPIGLSFDEHFDSHLIYSDNYICMGRKGNPFFKKGKIELQNYLDANHIYISIDGKGTSHIDKYLFTLGYKRNKMMSVNYFQVAKEIIKETDCLIALTSYIANQLNSSNEFEIVPLPFKSEKQEVKLIWNKRLGNDPAHYWMRECLFDLRKDIFPLMNKKFPVHLDQ</sequence>
<dbReference type="Pfam" id="PF00126">
    <property type="entry name" value="HTH_1"/>
    <property type="match status" value="1"/>
</dbReference>
<dbReference type="EMBL" id="UINC01005532">
    <property type="protein sequence ID" value="SVA21925.1"/>
    <property type="molecule type" value="Genomic_DNA"/>
</dbReference>
<dbReference type="AlphaFoldDB" id="A0A381U130"/>
<dbReference type="Gene3D" id="1.10.10.10">
    <property type="entry name" value="Winged helix-like DNA-binding domain superfamily/Winged helix DNA-binding domain"/>
    <property type="match status" value="1"/>
</dbReference>
<dbReference type="InterPro" id="IPR050389">
    <property type="entry name" value="LysR-type_TF"/>
</dbReference>
<keyword evidence="4" id="KW-0804">Transcription</keyword>
<dbReference type="PANTHER" id="PTHR30118:SF15">
    <property type="entry name" value="TRANSCRIPTIONAL REGULATORY PROTEIN"/>
    <property type="match status" value="1"/>
</dbReference>
<dbReference type="InterPro" id="IPR036388">
    <property type="entry name" value="WH-like_DNA-bd_sf"/>
</dbReference>
<evidence type="ECO:0000256" key="4">
    <source>
        <dbReference type="ARBA" id="ARBA00023163"/>
    </source>
</evidence>
<dbReference type="Pfam" id="PF03466">
    <property type="entry name" value="LysR_substrate"/>
    <property type="match status" value="1"/>
</dbReference>
<dbReference type="GO" id="GO:0003677">
    <property type="term" value="F:DNA binding"/>
    <property type="evidence" value="ECO:0007669"/>
    <property type="project" value="UniProtKB-KW"/>
</dbReference>
<dbReference type="InterPro" id="IPR000847">
    <property type="entry name" value="LysR_HTH_N"/>
</dbReference>
<dbReference type="GO" id="GO:0003700">
    <property type="term" value="F:DNA-binding transcription factor activity"/>
    <property type="evidence" value="ECO:0007669"/>
    <property type="project" value="InterPro"/>
</dbReference>
<evidence type="ECO:0000313" key="6">
    <source>
        <dbReference type="EMBL" id="SVA21925.1"/>
    </source>
</evidence>
<dbReference type="SUPFAM" id="SSF46785">
    <property type="entry name" value="Winged helix' DNA-binding domain"/>
    <property type="match status" value="1"/>
</dbReference>
<dbReference type="InterPro" id="IPR037402">
    <property type="entry name" value="YidZ_PBP2"/>
</dbReference>
<organism evidence="6">
    <name type="scientific">marine metagenome</name>
    <dbReference type="NCBI Taxonomy" id="408172"/>
    <lineage>
        <taxon>unclassified sequences</taxon>
        <taxon>metagenomes</taxon>
        <taxon>ecological metagenomes</taxon>
    </lineage>
</organism>
<reference evidence="6" key="1">
    <citation type="submission" date="2018-05" db="EMBL/GenBank/DDBJ databases">
        <authorList>
            <person name="Lanie J.A."/>
            <person name="Ng W.-L."/>
            <person name="Kazmierczak K.M."/>
            <person name="Andrzejewski T.M."/>
            <person name="Davidsen T.M."/>
            <person name="Wayne K.J."/>
            <person name="Tettelin H."/>
            <person name="Glass J.I."/>
            <person name="Rusch D."/>
            <person name="Podicherti R."/>
            <person name="Tsui H.-C.T."/>
            <person name="Winkler M.E."/>
        </authorList>
    </citation>
    <scope>NUCLEOTIDE SEQUENCE</scope>
</reference>
<dbReference type="InterPro" id="IPR036390">
    <property type="entry name" value="WH_DNA-bd_sf"/>
</dbReference>
<name>A0A381U130_9ZZZZ</name>
<comment type="similarity">
    <text evidence="1">Belongs to the LysR transcriptional regulatory family.</text>
</comment>
<evidence type="ECO:0000256" key="1">
    <source>
        <dbReference type="ARBA" id="ARBA00009437"/>
    </source>
</evidence>
<evidence type="ECO:0000256" key="3">
    <source>
        <dbReference type="ARBA" id="ARBA00023125"/>
    </source>
</evidence>
<dbReference type="SUPFAM" id="SSF53850">
    <property type="entry name" value="Periplasmic binding protein-like II"/>
    <property type="match status" value="1"/>
</dbReference>
<dbReference type="Gene3D" id="3.40.190.10">
    <property type="entry name" value="Periplasmic binding protein-like II"/>
    <property type="match status" value="2"/>
</dbReference>
<dbReference type="CDD" id="cd08417">
    <property type="entry name" value="PBP2_Nitroaromatics_like"/>
    <property type="match status" value="1"/>
</dbReference>
<evidence type="ECO:0000256" key="2">
    <source>
        <dbReference type="ARBA" id="ARBA00023015"/>
    </source>
</evidence>
<feature type="domain" description="HTH lysR-type" evidence="5">
    <location>
        <begin position="6"/>
        <end position="63"/>
    </location>
</feature>
<protein>
    <recommendedName>
        <fullName evidence="5">HTH lysR-type domain-containing protein</fullName>
    </recommendedName>
</protein>
<gene>
    <name evidence="6" type="ORF">METZ01_LOCUS74779</name>
</gene>